<keyword evidence="3" id="KW-1185">Reference proteome</keyword>
<evidence type="ECO:0000313" key="3">
    <source>
        <dbReference type="Proteomes" id="UP000807469"/>
    </source>
</evidence>
<sequence>MFLDPPEVLEPAKGDRFWVLYQPFLRHRGYELRPRYQPDWQPSWQSKEKSGKFVSHFDYEDAAYMIPSTTLDAIRVRDGVKVAIRCVKKLESQEIPILMRLNSPEMRADPRNRTVPVLDILILPDRAFIVMPMLIFFHQFPFRHLGEFTEAIGQILQGLAFMHEQRIVHRDACSGNIMMDASKIVPNGFHFVRWWSTDGIKWNVLWKERWSVRPTSYYFIDFETSFLLPRTPDLMFVNTGPLGQDKSVPEFNNGSTHYDGFKLDIYQVGNALRKASLTYEDLAVFDPLFSAMTRLVPAERVSAAEAYQIFIGIVGSWSQKHLSRRIWIKGTPRLDRFLIRHFSRNNKAENFPN</sequence>
<dbReference type="GO" id="GO:0004672">
    <property type="term" value="F:protein kinase activity"/>
    <property type="evidence" value="ECO:0007669"/>
    <property type="project" value="InterPro"/>
</dbReference>
<dbReference type="InterPro" id="IPR011009">
    <property type="entry name" value="Kinase-like_dom_sf"/>
</dbReference>
<dbReference type="OrthoDB" id="5987198at2759"/>
<dbReference type="GO" id="GO:0005524">
    <property type="term" value="F:ATP binding"/>
    <property type="evidence" value="ECO:0007669"/>
    <property type="project" value="InterPro"/>
</dbReference>
<dbReference type="InterPro" id="IPR000719">
    <property type="entry name" value="Prot_kinase_dom"/>
</dbReference>
<organism evidence="2 3">
    <name type="scientific">Pholiota conissans</name>
    <dbReference type="NCBI Taxonomy" id="109636"/>
    <lineage>
        <taxon>Eukaryota</taxon>
        <taxon>Fungi</taxon>
        <taxon>Dikarya</taxon>
        <taxon>Basidiomycota</taxon>
        <taxon>Agaricomycotina</taxon>
        <taxon>Agaricomycetes</taxon>
        <taxon>Agaricomycetidae</taxon>
        <taxon>Agaricales</taxon>
        <taxon>Agaricineae</taxon>
        <taxon>Strophariaceae</taxon>
        <taxon>Pholiota</taxon>
    </lineage>
</organism>
<reference evidence="2" key="1">
    <citation type="submission" date="2020-11" db="EMBL/GenBank/DDBJ databases">
        <authorList>
            <consortium name="DOE Joint Genome Institute"/>
            <person name="Ahrendt S."/>
            <person name="Riley R."/>
            <person name="Andreopoulos W."/>
            <person name="Labutti K."/>
            <person name="Pangilinan J."/>
            <person name="Ruiz-Duenas F.J."/>
            <person name="Barrasa J.M."/>
            <person name="Sanchez-Garcia M."/>
            <person name="Camarero S."/>
            <person name="Miyauchi S."/>
            <person name="Serrano A."/>
            <person name="Linde D."/>
            <person name="Babiker R."/>
            <person name="Drula E."/>
            <person name="Ayuso-Fernandez I."/>
            <person name="Pacheco R."/>
            <person name="Padilla G."/>
            <person name="Ferreira P."/>
            <person name="Barriuso J."/>
            <person name="Kellner H."/>
            <person name="Castanera R."/>
            <person name="Alfaro M."/>
            <person name="Ramirez L."/>
            <person name="Pisabarro A.G."/>
            <person name="Kuo A."/>
            <person name="Tritt A."/>
            <person name="Lipzen A."/>
            <person name="He G."/>
            <person name="Yan M."/>
            <person name="Ng V."/>
            <person name="Cullen D."/>
            <person name="Martin F."/>
            <person name="Rosso M.-N."/>
            <person name="Henrissat B."/>
            <person name="Hibbett D."/>
            <person name="Martinez A.T."/>
            <person name="Grigoriev I.V."/>
        </authorList>
    </citation>
    <scope>NUCLEOTIDE SEQUENCE</scope>
    <source>
        <strain evidence="2">CIRM-BRFM 674</strain>
    </source>
</reference>
<gene>
    <name evidence="2" type="ORF">BDN70DRAFT_997697</name>
</gene>
<proteinExistence type="predicted"/>
<dbReference type="PROSITE" id="PS50011">
    <property type="entry name" value="PROTEIN_KINASE_DOM"/>
    <property type="match status" value="1"/>
</dbReference>
<dbReference type="SUPFAM" id="SSF56112">
    <property type="entry name" value="Protein kinase-like (PK-like)"/>
    <property type="match status" value="1"/>
</dbReference>
<accession>A0A9P6CTT5</accession>
<feature type="domain" description="Protein kinase" evidence="1">
    <location>
        <begin position="42"/>
        <end position="353"/>
    </location>
</feature>
<dbReference type="SMART" id="SM00220">
    <property type="entry name" value="S_TKc"/>
    <property type="match status" value="1"/>
</dbReference>
<dbReference type="Proteomes" id="UP000807469">
    <property type="component" value="Unassembled WGS sequence"/>
</dbReference>
<dbReference type="EMBL" id="MU155452">
    <property type="protein sequence ID" value="KAF9473320.1"/>
    <property type="molecule type" value="Genomic_DNA"/>
</dbReference>
<comment type="caution">
    <text evidence="2">The sequence shown here is derived from an EMBL/GenBank/DDBJ whole genome shotgun (WGS) entry which is preliminary data.</text>
</comment>
<dbReference type="AlphaFoldDB" id="A0A9P6CTT5"/>
<evidence type="ECO:0000313" key="2">
    <source>
        <dbReference type="EMBL" id="KAF9473320.1"/>
    </source>
</evidence>
<protein>
    <recommendedName>
        <fullName evidence="1">Protein kinase domain-containing protein</fullName>
    </recommendedName>
</protein>
<evidence type="ECO:0000259" key="1">
    <source>
        <dbReference type="PROSITE" id="PS50011"/>
    </source>
</evidence>
<dbReference type="Gene3D" id="1.10.510.10">
    <property type="entry name" value="Transferase(Phosphotransferase) domain 1"/>
    <property type="match status" value="1"/>
</dbReference>
<name>A0A9P6CTT5_9AGAR</name>